<evidence type="ECO:0000313" key="1">
    <source>
        <dbReference type="EMBL" id="KAI3352253.1"/>
    </source>
</evidence>
<comment type="caution">
    <text evidence="1">The sequence shown here is derived from an EMBL/GenBank/DDBJ whole genome shotgun (WGS) entry which is preliminary data.</text>
</comment>
<evidence type="ECO:0000313" key="2">
    <source>
        <dbReference type="Proteomes" id="UP000831701"/>
    </source>
</evidence>
<protein>
    <submittedName>
        <fullName evidence="1">Uncharacterized protein</fullName>
    </submittedName>
</protein>
<reference evidence="1" key="1">
    <citation type="submission" date="2022-04" db="EMBL/GenBank/DDBJ databases">
        <title>Jade perch genome.</title>
        <authorList>
            <person name="Chao B."/>
        </authorList>
    </citation>
    <scope>NUCLEOTIDE SEQUENCE</scope>
    <source>
        <strain evidence="1">CB-2022</strain>
    </source>
</reference>
<organism evidence="1 2">
    <name type="scientific">Scortum barcoo</name>
    <name type="common">barcoo grunter</name>
    <dbReference type="NCBI Taxonomy" id="214431"/>
    <lineage>
        <taxon>Eukaryota</taxon>
        <taxon>Metazoa</taxon>
        <taxon>Chordata</taxon>
        <taxon>Craniata</taxon>
        <taxon>Vertebrata</taxon>
        <taxon>Euteleostomi</taxon>
        <taxon>Actinopterygii</taxon>
        <taxon>Neopterygii</taxon>
        <taxon>Teleostei</taxon>
        <taxon>Neoteleostei</taxon>
        <taxon>Acanthomorphata</taxon>
        <taxon>Eupercaria</taxon>
        <taxon>Centrarchiformes</taxon>
        <taxon>Terapontoidei</taxon>
        <taxon>Terapontidae</taxon>
        <taxon>Scortum</taxon>
    </lineage>
</organism>
<dbReference type="EMBL" id="CM041553">
    <property type="protein sequence ID" value="KAI3352253.1"/>
    <property type="molecule type" value="Genomic_DNA"/>
</dbReference>
<proteinExistence type="predicted"/>
<keyword evidence="2" id="KW-1185">Reference proteome</keyword>
<accession>A0ACB8VCK4</accession>
<dbReference type="Proteomes" id="UP000831701">
    <property type="component" value="Chromosome 23"/>
</dbReference>
<gene>
    <name evidence="1" type="ORF">L3Q82_005231</name>
</gene>
<sequence length="117" mass="13240">MVDDTIQSSMDPRKRKCDDSQELLQDLQRADERFLQHSKDMNDALLQKMEENTSALSGLMGRGCVLSPLLYSLFIHDSVATHRSSTIVKFADDTTAIGIGLLNDDDERRPTERRSEP</sequence>
<name>A0ACB8VCK4_9TELE</name>